<evidence type="ECO:0000313" key="11">
    <source>
        <dbReference type="Proteomes" id="UP000744769"/>
    </source>
</evidence>
<feature type="modified residue" description="N6-(pyridoxal phosphate)lysine" evidence="8">
    <location>
        <position position="192"/>
    </location>
</feature>
<dbReference type="InterPro" id="IPR015421">
    <property type="entry name" value="PyrdxlP-dep_Trfase_major"/>
</dbReference>
<dbReference type="Gene3D" id="3.40.640.10">
    <property type="entry name" value="Type I PLP-dependent aspartate aminotransferase-like (Major domain)"/>
    <property type="match status" value="1"/>
</dbReference>
<dbReference type="Pfam" id="PF01053">
    <property type="entry name" value="Cys_Met_Meta_PP"/>
    <property type="match status" value="1"/>
</dbReference>
<comment type="similarity">
    <text evidence="2 9">Belongs to the trans-sulfuration enzymes family.</text>
</comment>
<dbReference type="InterPro" id="IPR015422">
    <property type="entry name" value="PyrdxlP-dep_Trfase_small"/>
</dbReference>
<dbReference type="PANTHER" id="PTHR11808:SF15">
    <property type="entry name" value="CYSTATHIONINE GAMMA-LYASE"/>
    <property type="match status" value="1"/>
</dbReference>
<evidence type="ECO:0000256" key="1">
    <source>
        <dbReference type="ARBA" id="ARBA00001933"/>
    </source>
</evidence>
<dbReference type="GO" id="GO:0019343">
    <property type="term" value="P:cysteine biosynthetic process via cystathionine"/>
    <property type="evidence" value="ECO:0007669"/>
    <property type="project" value="TreeGrafter"/>
</dbReference>
<organism evidence="10 11">
    <name type="scientific">Metallococcus carri</name>
    <dbReference type="NCBI Taxonomy" id="1656884"/>
    <lineage>
        <taxon>Bacteria</taxon>
        <taxon>Bacillati</taxon>
        <taxon>Actinomycetota</taxon>
        <taxon>Actinomycetes</taxon>
        <taxon>Micrococcales</taxon>
        <taxon>Dermacoccaceae</taxon>
        <taxon>Metallococcus</taxon>
    </lineage>
</organism>
<dbReference type="GO" id="GO:0005737">
    <property type="term" value="C:cytoplasm"/>
    <property type="evidence" value="ECO:0007669"/>
    <property type="project" value="TreeGrafter"/>
</dbReference>
<reference evidence="10" key="1">
    <citation type="submission" date="2020-03" db="EMBL/GenBank/DDBJ databases">
        <title>Draft sequencing of Calidifontibacter sp. DB0510.</title>
        <authorList>
            <person name="Kim D.-U."/>
        </authorList>
    </citation>
    <scope>NUCLEOTIDE SEQUENCE</scope>
    <source>
        <strain evidence="10">DB0510</strain>
    </source>
</reference>
<comment type="catalytic activity">
    <reaction evidence="6">
        <text>L-homocysteine + H2O = 2-oxobutanoate + hydrogen sulfide + NH4(+) + H(+)</text>
        <dbReference type="Rhea" id="RHEA:14501"/>
        <dbReference type="ChEBI" id="CHEBI:15377"/>
        <dbReference type="ChEBI" id="CHEBI:15378"/>
        <dbReference type="ChEBI" id="CHEBI:16763"/>
        <dbReference type="ChEBI" id="CHEBI:28938"/>
        <dbReference type="ChEBI" id="CHEBI:29919"/>
        <dbReference type="ChEBI" id="CHEBI:58199"/>
        <dbReference type="EC" id="4.4.1.2"/>
    </reaction>
    <physiologicalReaction direction="left-to-right" evidence="6">
        <dbReference type="Rhea" id="RHEA:14502"/>
    </physiologicalReaction>
</comment>
<dbReference type="InterPro" id="IPR015424">
    <property type="entry name" value="PyrdxlP-dep_Trfase"/>
</dbReference>
<dbReference type="GO" id="GO:0030170">
    <property type="term" value="F:pyridoxal phosphate binding"/>
    <property type="evidence" value="ECO:0007669"/>
    <property type="project" value="InterPro"/>
</dbReference>
<proteinExistence type="inferred from homology"/>
<sequence length="360" mass="38514">MSHEFSPATRVVAAGRPPRVPGAPVGPAVTFTSTYVAGEAPAYGRFGNPTWTELEDALGELEGGRALSFASGMAAIAAALSLTPERATVVAPQHCYNGTGALLSQYAEQRGWQVRRAPIEDTSAYVQAMAGADVVWLESPTNPMLEIADLRALCDAARAHGAISVCDNTFATPLDQRPLESGADLVMHSVTKYLAGHSDLVLGAVVVGDDALHERLLAHRTLHGGIPGPMEAWLALRGLRTLHVRWDRACDNARVLAQRLATHPAVSRVRYPDRGAMIAIELGGDQAAAEALERAVEVWLPSTSLGGVESMLERRRRHPTEPPTVPADLVRLSVGIEDVEDLWRDLDAALRRSRACAPAT</sequence>
<dbReference type="GO" id="GO:0019346">
    <property type="term" value="P:transsulfuration"/>
    <property type="evidence" value="ECO:0007669"/>
    <property type="project" value="InterPro"/>
</dbReference>
<evidence type="ECO:0000256" key="3">
    <source>
        <dbReference type="ARBA" id="ARBA00022898"/>
    </source>
</evidence>
<dbReference type="RefSeq" id="WP_166192093.1">
    <property type="nucleotide sequence ID" value="NZ_JAAOIV010000001.1"/>
</dbReference>
<dbReference type="EC" id="4.4.1.2" evidence="4"/>
<evidence type="ECO:0000256" key="5">
    <source>
        <dbReference type="ARBA" id="ARBA00047199"/>
    </source>
</evidence>
<evidence type="ECO:0000313" key="10">
    <source>
        <dbReference type="EMBL" id="NHN54476.1"/>
    </source>
</evidence>
<accession>A0A967B4I2</accession>
<comment type="caution">
    <text evidence="10">The sequence shown here is derived from an EMBL/GenBank/DDBJ whole genome shotgun (WGS) entry which is preliminary data.</text>
</comment>
<dbReference type="InterPro" id="IPR000277">
    <property type="entry name" value="Cys/Met-Metab_PyrdxlP-dep_enz"/>
</dbReference>
<dbReference type="FunFam" id="3.40.640.10:FF:000046">
    <property type="entry name" value="Cystathionine gamma-lyase"/>
    <property type="match status" value="1"/>
</dbReference>
<evidence type="ECO:0000256" key="6">
    <source>
        <dbReference type="ARBA" id="ARBA00048780"/>
    </source>
</evidence>
<comment type="cofactor">
    <cofactor evidence="1 9">
        <name>pyridoxal 5'-phosphate</name>
        <dbReference type="ChEBI" id="CHEBI:597326"/>
    </cofactor>
</comment>
<dbReference type="GO" id="GO:0003962">
    <property type="term" value="F:cystathionine gamma-synthase activity"/>
    <property type="evidence" value="ECO:0007669"/>
    <property type="project" value="TreeGrafter"/>
</dbReference>
<evidence type="ECO:0000256" key="8">
    <source>
        <dbReference type="PIRSR" id="PIRSR001434-2"/>
    </source>
</evidence>
<dbReference type="PIRSF" id="PIRSF001434">
    <property type="entry name" value="CGS"/>
    <property type="match status" value="1"/>
</dbReference>
<evidence type="ECO:0000256" key="4">
    <source>
        <dbReference type="ARBA" id="ARBA00047175"/>
    </source>
</evidence>
<dbReference type="SUPFAM" id="SSF53383">
    <property type="entry name" value="PLP-dependent transferases"/>
    <property type="match status" value="1"/>
</dbReference>
<dbReference type="GO" id="GO:0047982">
    <property type="term" value="F:homocysteine desulfhydrase activity"/>
    <property type="evidence" value="ECO:0007669"/>
    <property type="project" value="UniProtKB-EC"/>
</dbReference>
<dbReference type="GO" id="GO:0018826">
    <property type="term" value="F:methionine gamma-lyase activity"/>
    <property type="evidence" value="ECO:0007669"/>
    <property type="project" value="UniProtKB-EC"/>
</dbReference>
<keyword evidence="3 8" id="KW-0663">Pyridoxal phosphate</keyword>
<dbReference type="Gene3D" id="3.90.1150.10">
    <property type="entry name" value="Aspartate Aminotransferase, domain 1"/>
    <property type="match status" value="2"/>
</dbReference>
<dbReference type="GO" id="GO:0004123">
    <property type="term" value="F:cystathionine gamma-lyase activity"/>
    <property type="evidence" value="ECO:0007669"/>
    <property type="project" value="TreeGrafter"/>
</dbReference>
<dbReference type="Proteomes" id="UP000744769">
    <property type="component" value="Unassembled WGS sequence"/>
</dbReference>
<evidence type="ECO:0000256" key="7">
    <source>
        <dbReference type="ARBA" id="ARBA00052699"/>
    </source>
</evidence>
<keyword evidence="11" id="KW-1185">Reference proteome</keyword>
<evidence type="ECO:0000256" key="2">
    <source>
        <dbReference type="ARBA" id="ARBA00009077"/>
    </source>
</evidence>
<protein>
    <recommendedName>
        <fullName evidence="4">homocysteine desulfhydrase</fullName>
        <ecNumber evidence="4">4.4.1.2</ecNumber>
    </recommendedName>
    <alternativeName>
        <fullName evidence="5">Homocysteine desulfhydrase</fullName>
    </alternativeName>
</protein>
<dbReference type="PANTHER" id="PTHR11808">
    <property type="entry name" value="TRANS-SULFURATION ENZYME FAMILY MEMBER"/>
    <property type="match status" value="1"/>
</dbReference>
<dbReference type="EMBL" id="JAAOIV010000001">
    <property type="protein sequence ID" value="NHN54476.1"/>
    <property type="molecule type" value="Genomic_DNA"/>
</dbReference>
<evidence type="ECO:0000256" key="9">
    <source>
        <dbReference type="RuleBase" id="RU362118"/>
    </source>
</evidence>
<dbReference type="AlphaFoldDB" id="A0A967B4I2"/>
<gene>
    <name evidence="10" type="ORF">G9U51_01600</name>
</gene>
<comment type="catalytic activity">
    <reaction evidence="7">
        <text>L-methionine + H2O = methanethiol + 2-oxobutanoate + NH4(+)</text>
        <dbReference type="Rhea" id="RHEA:23800"/>
        <dbReference type="ChEBI" id="CHEBI:15377"/>
        <dbReference type="ChEBI" id="CHEBI:16007"/>
        <dbReference type="ChEBI" id="CHEBI:16763"/>
        <dbReference type="ChEBI" id="CHEBI:28938"/>
        <dbReference type="ChEBI" id="CHEBI:57844"/>
        <dbReference type="EC" id="4.4.1.11"/>
    </reaction>
    <physiologicalReaction direction="left-to-right" evidence="7">
        <dbReference type="Rhea" id="RHEA:23801"/>
    </physiologicalReaction>
</comment>
<name>A0A967B4I2_9MICO</name>